<dbReference type="SUPFAM" id="SSF160515">
    <property type="entry name" value="YueI-like"/>
    <property type="match status" value="1"/>
</dbReference>
<dbReference type="AlphaFoldDB" id="A0AAE3IWS2"/>
<dbReference type="Pfam" id="PF07997">
    <property type="entry name" value="DUF1694"/>
    <property type="match status" value="1"/>
</dbReference>
<comment type="caution">
    <text evidence="1">The sequence shown here is derived from an EMBL/GenBank/DDBJ whole genome shotgun (WGS) entry which is preliminary data.</text>
</comment>
<dbReference type="RefSeq" id="WP_263073602.1">
    <property type="nucleotide sequence ID" value="NZ_JAOUSF010000004.1"/>
</dbReference>
<reference evidence="1" key="1">
    <citation type="submission" date="2022-10" db="EMBL/GenBank/DDBJ databases">
        <title>Description of Fervidibacillus gen. nov. in the family Fervidibacillaceae fam. nov. with two species, Fervidibacillus albus sp. nov., and Fervidibacillus halotolerans sp. nov., isolated from tidal flat sediments.</title>
        <authorList>
            <person name="Kwon K.K."/>
            <person name="Yang S.-H."/>
        </authorList>
    </citation>
    <scope>NUCLEOTIDE SEQUENCE</scope>
    <source>
        <strain evidence="1">JCM 19140</strain>
    </source>
</reference>
<name>A0AAE3IWS2_9BACI</name>
<dbReference type="Proteomes" id="UP001209318">
    <property type="component" value="Unassembled WGS sequence"/>
</dbReference>
<dbReference type="Gene3D" id="3.30.1330.30">
    <property type="match status" value="1"/>
</dbReference>
<evidence type="ECO:0000313" key="2">
    <source>
        <dbReference type="Proteomes" id="UP001209318"/>
    </source>
</evidence>
<proteinExistence type="predicted"/>
<dbReference type="InterPro" id="IPR012543">
    <property type="entry name" value="DUF1694"/>
</dbReference>
<dbReference type="EMBL" id="JAOUSF010000004">
    <property type="protein sequence ID" value="MCU9614324.1"/>
    <property type="molecule type" value="Genomic_DNA"/>
</dbReference>
<dbReference type="InterPro" id="IPR029064">
    <property type="entry name" value="Ribosomal_eL30-like_sf"/>
</dbReference>
<sequence length="155" mass="17806">MGNGPNLDDYITQGVYGAKELKPDERRRFLGTLRERIVVVLTEVQVYEAAVYKEIEEEMKRHPQTRMYLNGEIPYKILSKYVQIANKRNIPFTIVENKGYDTDIGLVLAYESKAIDKEEIFITMNTVQNESATVENGNKKSTSKGIKGFFKKFLS</sequence>
<gene>
    <name evidence="1" type="ORF">OEV98_12315</name>
</gene>
<dbReference type="PIRSF" id="PIRSF034303">
    <property type="entry name" value="DUF1694"/>
    <property type="match status" value="1"/>
</dbReference>
<evidence type="ECO:0000313" key="1">
    <source>
        <dbReference type="EMBL" id="MCU9614324.1"/>
    </source>
</evidence>
<protein>
    <submittedName>
        <fullName evidence="1">YueI family protein</fullName>
    </submittedName>
</protein>
<keyword evidence="2" id="KW-1185">Reference proteome</keyword>
<accession>A0AAE3IWS2</accession>
<organism evidence="1 2">
    <name type="scientific">Perspicuibacillus lycopersici</name>
    <dbReference type="NCBI Taxonomy" id="1325689"/>
    <lineage>
        <taxon>Bacteria</taxon>
        <taxon>Bacillati</taxon>
        <taxon>Bacillota</taxon>
        <taxon>Bacilli</taxon>
        <taxon>Bacillales</taxon>
        <taxon>Bacillaceae</taxon>
        <taxon>Perspicuibacillus</taxon>
    </lineage>
</organism>